<dbReference type="AlphaFoldDB" id="M5U903"/>
<evidence type="ECO:0000259" key="2">
    <source>
        <dbReference type="Pfam" id="PF04954"/>
    </source>
</evidence>
<reference evidence="3 4" key="1">
    <citation type="journal article" date="2013" name="Mar. Genomics">
        <title>Expression of sulfatases in Rhodopirellula baltica and the diversity of sulfatases in the genus Rhodopirellula.</title>
        <authorList>
            <person name="Wegner C.E."/>
            <person name="Richter-Heitmann T."/>
            <person name="Klindworth A."/>
            <person name="Klockow C."/>
            <person name="Richter M."/>
            <person name="Achstetter T."/>
            <person name="Glockner F.O."/>
            <person name="Harder J."/>
        </authorList>
    </citation>
    <scope>NUCLEOTIDE SEQUENCE [LARGE SCALE GENOMIC DNA]</scope>
    <source>
        <strain evidence="3 4">SM41</strain>
    </source>
</reference>
<keyword evidence="4" id="KW-1185">Reference proteome</keyword>
<dbReference type="InterPro" id="IPR007037">
    <property type="entry name" value="SIP_rossman_dom"/>
</dbReference>
<proteinExistence type="predicted"/>
<sequence>MQWEINPSPNHDGNFLASKINALTWLDGKPSVWAACEFNSMRNLRKLFQQKHEIEKDNLYLSSYWKMGQSEEEHKTAKRIDNEQNHSVKQS</sequence>
<dbReference type="InterPro" id="IPR039261">
    <property type="entry name" value="FNR_nucleotide-bd"/>
</dbReference>
<dbReference type="PANTHER" id="PTHR30157:SF0">
    <property type="entry name" value="NADPH-DEPENDENT FERRIC-CHELATE REDUCTASE"/>
    <property type="match status" value="1"/>
</dbReference>
<comment type="caution">
    <text evidence="3">The sequence shown here is derived from an EMBL/GenBank/DDBJ whole genome shotgun (WGS) entry which is preliminary data.</text>
</comment>
<dbReference type="PATRIC" id="fig|1263870.3.peg.855"/>
<evidence type="ECO:0000313" key="4">
    <source>
        <dbReference type="Proteomes" id="UP000011885"/>
    </source>
</evidence>
<name>M5U903_9BACT</name>
<dbReference type="PANTHER" id="PTHR30157">
    <property type="entry name" value="FERRIC REDUCTASE, NADPH-DEPENDENT"/>
    <property type="match status" value="1"/>
</dbReference>
<accession>M5U903</accession>
<protein>
    <submittedName>
        <fullName evidence="3">Siderophore-interacting protein</fullName>
    </submittedName>
</protein>
<organism evidence="3 4">
    <name type="scientific">Rhodopirellula sallentina SM41</name>
    <dbReference type="NCBI Taxonomy" id="1263870"/>
    <lineage>
        <taxon>Bacteria</taxon>
        <taxon>Pseudomonadati</taxon>
        <taxon>Planctomycetota</taxon>
        <taxon>Planctomycetia</taxon>
        <taxon>Pirellulales</taxon>
        <taxon>Pirellulaceae</taxon>
        <taxon>Rhodopirellula</taxon>
    </lineage>
</organism>
<dbReference type="Pfam" id="PF04954">
    <property type="entry name" value="SIP"/>
    <property type="match status" value="1"/>
</dbReference>
<dbReference type="Gene3D" id="3.40.50.80">
    <property type="entry name" value="Nucleotide-binding domain of ferredoxin-NADP reductase (FNR) module"/>
    <property type="match status" value="1"/>
</dbReference>
<feature type="domain" description="SIP-like Rossmann fold" evidence="2">
    <location>
        <begin position="2"/>
        <end position="68"/>
    </location>
</feature>
<feature type="region of interest" description="Disordered" evidence="1">
    <location>
        <begin position="72"/>
        <end position="91"/>
    </location>
</feature>
<dbReference type="InterPro" id="IPR039374">
    <property type="entry name" value="SIP_fam"/>
</dbReference>
<evidence type="ECO:0000256" key="1">
    <source>
        <dbReference type="SAM" id="MobiDB-lite"/>
    </source>
</evidence>
<evidence type="ECO:0000313" key="3">
    <source>
        <dbReference type="EMBL" id="EMI57739.1"/>
    </source>
</evidence>
<gene>
    <name evidence="3" type="ORF">RSSM_00787</name>
</gene>
<dbReference type="EMBL" id="ANOH01000067">
    <property type="protein sequence ID" value="EMI57739.1"/>
    <property type="molecule type" value="Genomic_DNA"/>
</dbReference>
<dbReference type="Proteomes" id="UP000011885">
    <property type="component" value="Unassembled WGS sequence"/>
</dbReference>